<feature type="compositionally biased region" description="Low complexity" evidence="3">
    <location>
        <begin position="498"/>
        <end position="511"/>
    </location>
</feature>
<organism evidence="4 5">
    <name type="scientific">Myxococcus virescens</name>
    <dbReference type="NCBI Taxonomy" id="83456"/>
    <lineage>
        <taxon>Bacteria</taxon>
        <taxon>Pseudomonadati</taxon>
        <taxon>Myxococcota</taxon>
        <taxon>Myxococcia</taxon>
        <taxon>Myxococcales</taxon>
        <taxon>Cystobacterineae</taxon>
        <taxon>Myxococcaceae</taxon>
        <taxon>Myxococcus</taxon>
    </lineage>
</organism>
<evidence type="ECO:0000256" key="2">
    <source>
        <dbReference type="ARBA" id="ARBA00022840"/>
    </source>
</evidence>
<dbReference type="GO" id="GO:0005524">
    <property type="term" value="F:ATP binding"/>
    <property type="evidence" value="ECO:0007669"/>
    <property type="project" value="UniProtKB-KW"/>
</dbReference>
<dbReference type="Gene3D" id="2.60.34.10">
    <property type="entry name" value="Substrate Binding Domain Of DNAk, Chain A, domain 1"/>
    <property type="match status" value="1"/>
</dbReference>
<feature type="compositionally biased region" description="Polar residues" evidence="3">
    <location>
        <begin position="611"/>
        <end position="621"/>
    </location>
</feature>
<accession>A0A511HE07</accession>
<feature type="compositionally biased region" description="Low complexity" evidence="3">
    <location>
        <begin position="400"/>
        <end position="420"/>
    </location>
</feature>
<dbReference type="InterPro" id="IPR043129">
    <property type="entry name" value="ATPase_NBD"/>
</dbReference>
<dbReference type="GO" id="GO:0030968">
    <property type="term" value="P:endoplasmic reticulum unfolded protein response"/>
    <property type="evidence" value="ECO:0007669"/>
    <property type="project" value="TreeGrafter"/>
</dbReference>
<dbReference type="Gene3D" id="3.30.420.40">
    <property type="match status" value="2"/>
</dbReference>
<evidence type="ECO:0000313" key="5">
    <source>
        <dbReference type="Proteomes" id="UP000321224"/>
    </source>
</evidence>
<dbReference type="InterPro" id="IPR011752">
    <property type="entry name" value="PilV_Myxo-type"/>
</dbReference>
<comment type="caution">
    <text evidence="4">The sequence shown here is derived from an EMBL/GenBank/DDBJ whole genome shotgun (WGS) entry which is preliminary data.</text>
</comment>
<feature type="compositionally biased region" description="Polar residues" evidence="3">
    <location>
        <begin position="251"/>
        <end position="261"/>
    </location>
</feature>
<feature type="compositionally biased region" description="Low complexity" evidence="3">
    <location>
        <begin position="622"/>
        <end position="633"/>
    </location>
</feature>
<evidence type="ECO:0000256" key="3">
    <source>
        <dbReference type="SAM" id="MobiDB-lite"/>
    </source>
</evidence>
<feature type="compositionally biased region" description="Pro residues" evidence="3">
    <location>
        <begin position="117"/>
        <end position="129"/>
    </location>
</feature>
<evidence type="ECO:0008006" key="6">
    <source>
        <dbReference type="Google" id="ProtNLM"/>
    </source>
</evidence>
<dbReference type="PANTHER" id="PTHR45639">
    <property type="entry name" value="HSC70CB, ISOFORM G-RELATED"/>
    <property type="match status" value="1"/>
</dbReference>
<gene>
    <name evidence="4" type="ORF">MVI01_35700</name>
</gene>
<dbReference type="PRINTS" id="PR00301">
    <property type="entry name" value="HEATSHOCK70"/>
</dbReference>
<keyword evidence="2" id="KW-0067">ATP-binding</keyword>
<feature type="compositionally biased region" description="Low complexity" evidence="3">
    <location>
        <begin position="373"/>
        <end position="384"/>
    </location>
</feature>
<dbReference type="InterPro" id="IPR029047">
    <property type="entry name" value="HSP70_peptide-bd_sf"/>
</dbReference>
<feature type="compositionally biased region" description="Low complexity" evidence="3">
    <location>
        <begin position="521"/>
        <end position="539"/>
    </location>
</feature>
<dbReference type="InterPro" id="IPR013126">
    <property type="entry name" value="Hsp_70_fam"/>
</dbReference>
<feature type="compositionally biased region" description="Low complexity" evidence="3">
    <location>
        <begin position="590"/>
        <end position="604"/>
    </location>
</feature>
<reference evidence="4 5" key="1">
    <citation type="submission" date="2019-07" db="EMBL/GenBank/DDBJ databases">
        <title>Whole genome shotgun sequence of Myxococcus virescens NBRC 100334.</title>
        <authorList>
            <person name="Hosoyama A."/>
            <person name="Uohara A."/>
            <person name="Ohji S."/>
            <person name="Ichikawa N."/>
        </authorList>
    </citation>
    <scope>NUCLEOTIDE SEQUENCE [LARGE SCALE GENOMIC DNA]</scope>
    <source>
        <strain evidence="4 5">NBRC 100334</strain>
    </source>
</reference>
<protein>
    <recommendedName>
        <fullName evidence="6">PilZ domain-containing protein</fullName>
    </recommendedName>
</protein>
<dbReference type="Pfam" id="PF00012">
    <property type="entry name" value="HSP70"/>
    <property type="match status" value="1"/>
</dbReference>
<feature type="region of interest" description="Disordered" evidence="3">
    <location>
        <begin position="107"/>
        <end position="278"/>
    </location>
</feature>
<dbReference type="Gene3D" id="3.90.640.10">
    <property type="entry name" value="Actin, Chain A, domain 4"/>
    <property type="match status" value="1"/>
</dbReference>
<dbReference type="GO" id="GO:0140662">
    <property type="term" value="F:ATP-dependent protein folding chaperone"/>
    <property type="evidence" value="ECO:0007669"/>
    <property type="project" value="InterPro"/>
</dbReference>
<dbReference type="SUPFAM" id="SSF53067">
    <property type="entry name" value="Actin-like ATPase domain"/>
    <property type="match status" value="2"/>
</dbReference>
<sequence length="1287" mass="129694">MSGTASKLLPLRIRLPYTTEEEFIDKYGLNVARGGVFVATRAMKPEGTGLAFEFVLADGTRLLRGEGVVVKAQVDAVGGRTGMTVRFVKLDAASKALIDRVVSKRTGNVEPQAPAQVTPPLPAPAPPPGLVRRTPGAKVSNAVRTSVPPREPSREEARVEGTPTGVPDTVAANGAALASTVAVPELTPSSETATADDDARAEVPDSGTAAPSSESEQVPDEPASSTDAHAVSGEADTGSLDASDAFGGSAFTDSGAPSTQDADARPGPVAPRFEADSSDGLDFAITASLAASEDEGGNANAVAERHGLGEPAKAPLVPEDSSTGAGTAPTATATPDLTAKASVALASSEPVEPPQTLLRVPPALETGDDAHAAAEPSAVPVSPHGPGGPAPAELDEAVGDDSSAPAPDADAAAPHGASVSQANTPIVAEAGTPATTEPSATTPVTGTAPANEAATEPSATSATTSSEPTAKGSDTSTIRATAEASTASVEPVTDEGNEAPTTSSGTAAPASETRDAEAGGAVRTETPTATSTTSVEPTTEAGHAASPEASETAARPHAQSDAGTGDASTAQPPAATSPLGDAPVAEASNEAATEPKAAAPTTEKSGPGIASESTTTANTDDPSGSAPGEASSAQTMAALPSAPGVDKTAPAAPGAKSAERSQDASTSGDTSPQAAASAAPAAESSPPPEPTHATAEPHGRTAAPESVLPPVASDDASLSNTKAAPVRTESEPTHPVPQDADVPRNRRRALLEVPIPQPASTPALPEVVLGIDLGTSHARVAVVQDGMPKLIPLPGTTTTDLPALIAVNGTGDLVVGATAQTEGQRAPRRAISGLKRLLGLKPRSPQLRWLAPLLPFPVTTDTNGDSAVEVRGRVISPTLFTAMLLRELKHAAATHLGRKATRAVICAPTHFTDRQCAALREAATLAGLDAQRILIAPAAAALAYAHGRGLARKRVLVVDLGGGGLQVCVVQVTGDDLEVITTGGDATLGGMDFDARIAEAIASDLSEQGVPKPDHPFDWAPLRTAAESTKVALSSQEQVDVTLPSGTVPPINRERVEALTADLAQRVTTVVRDVLESNALSPQGLDAVLLVGGQSAAPLVRRRLEESLGVSVRDDVDTRGSVALGAALLGQGLLLAAAGKPAATVSEVLSSPLAVAERGGTLRRVLDRNTRLPATKTLVLPTVPGPLELALFQGAATQASDAEYLGRLTLNVERAGEVELHLALSVDGALSLEATLPGVKRHAVSLSAEHLDDATFDALIARSPLVPEPERRPGGVLSGLKKLFGRR</sequence>
<dbReference type="PANTHER" id="PTHR45639:SF34">
    <property type="entry name" value="CHAPERONE PROTEIN DNAK"/>
    <property type="match status" value="1"/>
</dbReference>
<dbReference type="Proteomes" id="UP000321224">
    <property type="component" value="Unassembled WGS sequence"/>
</dbReference>
<evidence type="ECO:0000313" key="4">
    <source>
        <dbReference type="EMBL" id="GEL71786.1"/>
    </source>
</evidence>
<feature type="compositionally biased region" description="Polar residues" evidence="3">
    <location>
        <begin position="472"/>
        <end position="488"/>
    </location>
</feature>
<dbReference type="SUPFAM" id="SSF100920">
    <property type="entry name" value="Heat shock protein 70kD (HSP70), peptide-binding domain"/>
    <property type="match status" value="1"/>
</dbReference>
<feature type="compositionally biased region" description="Low complexity" evidence="3">
    <location>
        <begin position="427"/>
        <end position="470"/>
    </location>
</feature>
<keyword evidence="1" id="KW-0547">Nucleotide-binding</keyword>
<dbReference type="Gene3D" id="2.40.10.220">
    <property type="entry name" value="predicted glycosyltransferase like domains"/>
    <property type="match status" value="1"/>
</dbReference>
<evidence type="ECO:0000256" key="1">
    <source>
        <dbReference type="ARBA" id="ARBA00022741"/>
    </source>
</evidence>
<feature type="compositionally biased region" description="Low complexity" evidence="3">
    <location>
        <begin position="670"/>
        <end position="684"/>
    </location>
</feature>
<name>A0A511HE07_9BACT</name>
<feature type="region of interest" description="Disordered" evidence="3">
    <location>
        <begin position="291"/>
        <end position="744"/>
    </location>
</feature>
<dbReference type="EMBL" id="BJVY01000019">
    <property type="protein sequence ID" value="GEL71786.1"/>
    <property type="molecule type" value="Genomic_DNA"/>
</dbReference>
<feature type="compositionally biased region" description="Low complexity" evidence="3">
    <location>
        <begin position="567"/>
        <end position="578"/>
    </location>
</feature>
<dbReference type="NCBIfam" id="TIGR02266">
    <property type="entry name" value="gmx_TIGR02266"/>
    <property type="match status" value="1"/>
</dbReference>
<feature type="compositionally biased region" description="Low complexity" evidence="3">
    <location>
        <begin position="320"/>
        <end position="341"/>
    </location>
</feature>
<proteinExistence type="predicted"/>